<dbReference type="AlphaFoldDB" id="A0A165LVB7"/>
<feature type="transmembrane region" description="Helical" evidence="7">
    <location>
        <begin position="50"/>
        <end position="67"/>
    </location>
</feature>
<keyword evidence="3" id="KW-1003">Cell membrane</keyword>
<evidence type="ECO:0000256" key="1">
    <source>
        <dbReference type="ARBA" id="ARBA00004651"/>
    </source>
</evidence>
<feature type="transmembrane region" description="Helical" evidence="7">
    <location>
        <begin position="87"/>
        <end position="104"/>
    </location>
</feature>
<dbReference type="Pfam" id="PF01757">
    <property type="entry name" value="Acyl_transf_3"/>
    <property type="match status" value="1"/>
</dbReference>
<dbReference type="PANTHER" id="PTHR40074">
    <property type="entry name" value="O-ACETYLTRANSFERASE WECH"/>
    <property type="match status" value="1"/>
</dbReference>
<feature type="transmembrane region" description="Helical" evidence="7">
    <location>
        <begin position="231"/>
        <end position="247"/>
    </location>
</feature>
<keyword evidence="9" id="KW-0808">Transferase</keyword>
<evidence type="ECO:0000313" key="9">
    <source>
        <dbReference type="EMBL" id="KZK74475.1"/>
    </source>
</evidence>
<comment type="caution">
    <text evidence="9">The sequence shown here is derived from an EMBL/GenBank/DDBJ whole genome shotgun (WGS) entry which is preliminary data.</text>
</comment>
<evidence type="ECO:0000256" key="6">
    <source>
        <dbReference type="ARBA" id="ARBA00023136"/>
    </source>
</evidence>
<dbReference type="PANTHER" id="PTHR40074:SF2">
    <property type="entry name" value="O-ACETYLTRANSFERASE WECH"/>
    <property type="match status" value="1"/>
</dbReference>
<dbReference type="RefSeq" id="WP_303681404.1">
    <property type="nucleotide sequence ID" value="NZ_LVWG01000025.1"/>
</dbReference>
<keyword evidence="5 7" id="KW-1133">Transmembrane helix</keyword>
<feature type="transmembrane region" description="Helical" evidence="7">
    <location>
        <begin position="201"/>
        <end position="219"/>
    </location>
</feature>
<dbReference type="EMBL" id="LVWG01000025">
    <property type="protein sequence ID" value="KZK74475.1"/>
    <property type="molecule type" value="Genomic_DNA"/>
</dbReference>
<evidence type="ECO:0000313" key="10">
    <source>
        <dbReference type="Proteomes" id="UP000076481"/>
    </source>
</evidence>
<evidence type="ECO:0000256" key="2">
    <source>
        <dbReference type="ARBA" id="ARBA00007400"/>
    </source>
</evidence>
<feature type="transmembrane region" description="Helical" evidence="7">
    <location>
        <begin position="12"/>
        <end position="30"/>
    </location>
</feature>
<accession>A0A165LVB7</accession>
<dbReference type="GO" id="GO:0005886">
    <property type="term" value="C:plasma membrane"/>
    <property type="evidence" value="ECO:0007669"/>
    <property type="project" value="UniProtKB-SubCell"/>
</dbReference>
<feature type="domain" description="Acyltransferase 3" evidence="8">
    <location>
        <begin position="12"/>
        <end position="304"/>
    </location>
</feature>
<evidence type="ECO:0000256" key="7">
    <source>
        <dbReference type="SAM" id="Phobius"/>
    </source>
</evidence>
<feature type="transmembrane region" description="Helical" evidence="7">
    <location>
        <begin position="154"/>
        <end position="181"/>
    </location>
</feature>
<feature type="transmembrane region" description="Helical" evidence="7">
    <location>
        <begin position="124"/>
        <end position="142"/>
    </location>
</feature>
<dbReference type="GO" id="GO:0016413">
    <property type="term" value="F:O-acetyltransferase activity"/>
    <property type="evidence" value="ECO:0007669"/>
    <property type="project" value="TreeGrafter"/>
</dbReference>
<evidence type="ECO:0000256" key="3">
    <source>
        <dbReference type="ARBA" id="ARBA00022475"/>
    </source>
</evidence>
<sequence>MIEKTSTRNIPIDTLRGIACIMLVAYHVIGISPESGLRLSEGLLKDTNEMFAYIRMPLFTFLSGLVYGWRPFAGTWKAFMNGKIQRLIIPMLFVGTGFAILQAVTPGTNNPIEDWKYLHIKPVAHYWFIESLFIIFLIILALEHFKVLATRRGFALAYLGSVTAFLSNIGTIWFSLAGVFYLLPYFLAGLYCTRFPLKFKYSQITGFIIIIVTVLFLILYSQQYIDDRRSFPALFVGTVACIALLLTQSRSEWLASIGYYSYSIYLFHVFFTAAARIGLMHIGVSDITFLFLAGTAAGITGPILTETLANKHNLLRTTLLGKKPLPKN</sequence>
<dbReference type="Proteomes" id="UP000076481">
    <property type="component" value="Unassembled WGS sequence"/>
</dbReference>
<keyword evidence="6 7" id="KW-0472">Membrane</keyword>
<keyword evidence="9" id="KW-0012">Acyltransferase</keyword>
<feature type="transmembrane region" description="Helical" evidence="7">
    <location>
        <begin position="253"/>
        <end position="275"/>
    </location>
</feature>
<dbReference type="InterPro" id="IPR002656">
    <property type="entry name" value="Acyl_transf_3_dom"/>
</dbReference>
<reference evidence="9 10" key="1">
    <citation type="submission" date="2016-03" db="EMBL/GenBank/DDBJ databases">
        <title>Speciation and ecological success in dimly lit waters: horizontal gene transfer in a green sulfur bacteria bloom unveiled by metagenomic assembly.</title>
        <authorList>
            <person name="Llorens-Mares T."/>
            <person name="Liu Z."/>
            <person name="Allen L.Z."/>
            <person name="Rusch D.B."/>
            <person name="Craig M.T."/>
            <person name="Dupont C.L."/>
            <person name="Bryant D.A."/>
            <person name="Casamayor E.O."/>
        </authorList>
    </citation>
    <scope>NUCLEOTIDE SEQUENCE [LARGE SCALE GENOMIC DNA]</scope>
    <source>
        <strain evidence="9">CIII</strain>
    </source>
</reference>
<organism evidence="9 10">
    <name type="scientific">Pelodictyon luteolum</name>
    <dbReference type="NCBI Taxonomy" id="1100"/>
    <lineage>
        <taxon>Bacteria</taxon>
        <taxon>Pseudomonadati</taxon>
        <taxon>Chlorobiota</taxon>
        <taxon>Chlorobiia</taxon>
        <taxon>Chlorobiales</taxon>
        <taxon>Chlorobiaceae</taxon>
        <taxon>Chlorobium/Pelodictyon group</taxon>
        <taxon>Pelodictyon</taxon>
    </lineage>
</organism>
<name>A0A165LVB7_PELLU</name>
<evidence type="ECO:0000259" key="8">
    <source>
        <dbReference type="Pfam" id="PF01757"/>
    </source>
</evidence>
<protein>
    <submittedName>
        <fullName evidence="9">Acyltransferase</fullName>
    </submittedName>
</protein>
<evidence type="ECO:0000256" key="4">
    <source>
        <dbReference type="ARBA" id="ARBA00022692"/>
    </source>
</evidence>
<gene>
    <name evidence="9" type="ORF">A3K90_06715</name>
</gene>
<keyword evidence="4 7" id="KW-0812">Transmembrane</keyword>
<comment type="subcellular location">
    <subcellularLocation>
        <location evidence="1">Cell membrane</location>
        <topology evidence="1">Multi-pass membrane protein</topology>
    </subcellularLocation>
</comment>
<proteinExistence type="inferred from homology"/>
<comment type="similarity">
    <text evidence="2">Belongs to the acyltransferase 3 family.</text>
</comment>
<dbReference type="GO" id="GO:0009246">
    <property type="term" value="P:enterobacterial common antigen biosynthetic process"/>
    <property type="evidence" value="ECO:0007669"/>
    <property type="project" value="TreeGrafter"/>
</dbReference>
<feature type="transmembrane region" description="Helical" evidence="7">
    <location>
        <begin position="287"/>
        <end position="305"/>
    </location>
</feature>
<evidence type="ECO:0000256" key="5">
    <source>
        <dbReference type="ARBA" id="ARBA00022989"/>
    </source>
</evidence>